<feature type="non-terminal residue" evidence="1">
    <location>
        <position position="134"/>
    </location>
</feature>
<accession>A0A371FR29</accession>
<sequence>MNKGKEQTHDPFNELSRFAWSPITKSFEVEDELYALNCASRLKGLTPKQIHRIWNNDDETVNLNDTCDDTTMNDQNMIIFDGIQVSTPNVESISSTFAQSNHSTRTFSSRDTKHKTLMIDVIKAQMDKLITGLN</sequence>
<gene>
    <name evidence="1" type="ORF">CR513_38614</name>
</gene>
<evidence type="ECO:0000313" key="1">
    <source>
        <dbReference type="EMBL" id="RDX80797.1"/>
    </source>
</evidence>
<keyword evidence="2" id="KW-1185">Reference proteome</keyword>
<dbReference type="EMBL" id="QJKJ01008101">
    <property type="protein sequence ID" value="RDX80797.1"/>
    <property type="molecule type" value="Genomic_DNA"/>
</dbReference>
<name>A0A371FR29_MUCPR</name>
<protein>
    <submittedName>
        <fullName evidence="1">Uncharacterized protein</fullName>
    </submittedName>
</protein>
<dbReference type="Proteomes" id="UP000257109">
    <property type="component" value="Unassembled WGS sequence"/>
</dbReference>
<organism evidence="1 2">
    <name type="scientific">Mucuna pruriens</name>
    <name type="common">Velvet bean</name>
    <name type="synonym">Dolichos pruriens</name>
    <dbReference type="NCBI Taxonomy" id="157652"/>
    <lineage>
        <taxon>Eukaryota</taxon>
        <taxon>Viridiplantae</taxon>
        <taxon>Streptophyta</taxon>
        <taxon>Embryophyta</taxon>
        <taxon>Tracheophyta</taxon>
        <taxon>Spermatophyta</taxon>
        <taxon>Magnoliopsida</taxon>
        <taxon>eudicotyledons</taxon>
        <taxon>Gunneridae</taxon>
        <taxon>Pentapetalae</taxon>
        <taxon>rosids</taxon>
        <taxon>fabids</taxon>
        <taxon>Fabales</taxon>
        <taxon>Fabaceae</taxon>
        <taxon>Papilionoideae</taxon>
        <taxon>50 kb inversion clade</taxon>
        <taxon>NPAAA clade</taxon>
        <taxon>indigoferoid/millettioid clade</taxon>
        <taxon>Phaseoleae</taxon>
        <taxon>Mucuna</taxon>
    </lineage>
</organism>
<proteinExistence type="predicted"/>
<comment type="caution">
    <text evidence="1">The sequence shown here is derived from an EMBL/GenBank/DDBJ whole genome shotgun (WGS) entry which is preliminary data.</text>
</comment>
<evidence type="ECO:0000313" key="2">
    <source>
        <dbReference type="Proteomes" id="UP000257109"/>
    </source>
</evidence>
<dbReference type="OrthoDB" id="1410084at2759"/>
<dbReference type="AlphaFoldDB" id="A0A371FR29"/>
<reference evidence="1" key="1">
    <citation type="submission" date="2018-05" db="EMBL/GenBank/DDBJ databases">
        <title>Draft genome of Mucuna pruriens seed.</title>
        <authorList>
            <person name="Nnadi N.E."/>
            <person name="Vos R."/>
            <person name="Hasami M.H."/>
            <person name="Devisetty U.K."/>
            <person name="Aguiy J.C."/>
        </authorList>
    </citation>
    <scope>NUCLEOTIDE SEQUENCE [LARGE SCALE GENOMIC DNA]</scope>
    <source>
        <strain evidence="1">JCA_2017</strain>
    </source>
</reference>